<keyword evidence="1" id="KW-1133">Transmembrane helix</keyword>
<feature type="transmembrane region" description="Helical" evidence="1">
    <location>
        <begin position="7"/>
        <end position="27"/>
    </location>
</feature>
<keyword evidence="1" id="KW-0472">Membrane</keyword>
<dbReference type="RefSeq" id="WP_308952314.1">
    <property type="nucleotide sequence ID" value="NZ_JARXHW010000067.1"/>
</dbReference>
<dbReference type="Proteomes" id="UP001225316">
    <property type="component" value="Unassembled WGS sequence"/>
</dbReference>
<evidence type="ECO:0000256" key="1">
    <source>
        <dbReference type="SAM" id="Phobius"/>
    </source>
</evidence>
<protein>
    <submittedName>
        <fullName evidence="2">Uncharacterized protein</fullName>
    </submittedName>
</protein>
<accession>A0ABU1AZ20</accession>
<reference evidence="2 3" key="1">
    <citation type="submission" date="2023-04" db="EMBL/GenBank/DDBJ databases">
        <title>A novel bacteria isolated from coastal sediment.</title>
        <authorList>
            <person name="Liu X.-J."/>
            <person name="Du Z.-J."/>
        </authorList>
    </citation>
    <scope>NUCLEOTIDE SEQUENCE [LARGE SCALE GENOMIC DNA]</scope>
    <source>
        <strain evidence="2 3">SDUM461003</strain>
    </source>
</reference>
<comment type="caution">
    <text evidence="2">The sequence shown here is derived from an EMBL/GenBank/DDBJ whole genome shotgun (WGS) entry which is preliminary data.</text>
</comment>
<evidence type="ECO:0000313" key="3">
    <source>
        <dbReference type="Proteomes" id="UP001225316"/>
    </source>
</evidence>
<keyword evidence="3" id="KW-1185">Reference proteome</keyword>
<sequence>MNRLLKNLLIFFGALGIIGAIAFFAFWPDEPLDELMGLSQSSFEDEASAGLPSSASRIMRYTTGFADTARWISYSADKSEIEQVVSELT</sequence>
<dbReference type="EMBL" id="JARXHW010000067">
    <property type="protein sequence ID" value="MDQ8209396.1"/>
    <property type="molecule type" value="Genomic_DNA"/>
</dbReference>
<proteinExistence type="predicted"/>
<keyword evidence="1" id="KW-0812">Transmembrane</keyword>
<name>A0ABU1AZ20_9BACT</name>
<evidence type="ECO:0000313" key="2">
    <source>
        <dbReference type="EMBL" id="MDQ8209396.1"/>
    </source>
</evidence>
<organism evidence="2 3">
    <name type="scientific">Thalassobacterium maritimum</name>
    <dbReference type="NCBI Taxonomy" id="3041265"/>
    <lineage>
        <taxon>Bacteria</taxon>
        <taxon>Pseudomonadati</taxon>
        <taxon>Verrucomicrobiota</taxon>
        <taxon>Opitutia</taxon>
        <taxon>Puniceicoccales</taxon>
        <taxon>Coraliomargaritaceae</taxon>
        <taxon>Thalassobacterium</taxon>
    </lineage>
</organism>
<gene>
    <name evidence="2" type="ORF">QEH52_17845</name>
</gene>